<gene>
    <name evidence="5" type="ORF">ACEWY4_017832</name>
</gene>
<proteinExistence type="predicted"/>
<evidence type="ECO:0000259" key="4">
    <source>
        <dbReference type="PROSITE" id="PS51210"/>
    </source>
</evidence>
<keyword evidence="6" id="KW-1185">Reference proteome</keyword>
<dbReference type="InterPro" id="IPR016035">
    <property type="entry name" value="Acyl_Trfase/lysoPLipase"/>
</dbReference>
<keyword evidence="3" id="KW-0442">Lipid degradation</keyword>
<dbReference type="EMBL" id="JBHFQA010000015">
    <property type="protein sequence ID" value="KAL2086773.1"/>
    <property type="molecule type" value="Genomic_DNA"/>
</dbReference>
<evidence type="ECO:0000256" key="3">
    <source>
        <dbReference type="PROSITE-ProRule" id="PRU00555"/>
    </source>
</evidence>
<feature type="domain" description="PLA2c" evidence="4">
    <location>
        <begin position="1"/>
        <end position="154"/>
    </location>
</feature>
<dbReference type="AlphaFoldDB" id="A0ABD1JHZ6"/>
<evidence type="ECO:0000313" key="5">
    <source>
        <dbReference type="EMBL" id="KAL2086773.1"/>
    </source>
</evidence>
<keyword evidence="2 3" id="KW-0443">Lipid metabolism</keyword>
<dbReference type="SUPFAM" id="SSF52151">
    <property type="entry name" value="FabD/lysophospholipase-like"/>
    <property type="match status" value="1"/>
</dbReference>
<evidence type="ECO:0000256" key="2">
    <source>
        <dbReference type="ARBA" id="ARBA00023098"/>
    </source>
</evidence>
<dbReference type="GO" id="GO:0016042">
    <property type="term" value="P:lipid catabolic process"/>
    <property type="evidence" value="ECO:0007669"/>
    <property type="project" value="UniProtKB-UniRule"/>
</dbReference>
<comment type="caution">
    <text evidence="5">The sequence shown here is derived from an EMBL/GenBank/DDBJ whole genome shotgun (WGS) entry which is preliminary data.</text>
</comment>
<accession>A0ABD1JHZ6</accession>
<dbReference type="PANTHER" id="PTHR10728:SF39">
    <property type="entry name" value="CYTOSOLIC PHOSPHOLIPASE A2 GAMMA"/>
    <property type="match status" value="1"/>
</dbReference>
<dbReference type="PANTHER" id="PTHR10728">
    <property type="entry name" value="CYTOSOLIC PHOSPHOLIPASE A2"/>
    <property type="match status" value="1"/>
</dbReference>
<sequence>MDVRISTDLCDEEKKTTQKRVEVVKRCLRSHGIDYNPENPPRVALLGSGGGQRADVACLGTIRQLGKENLLDSFLYLAGVSGSTWAMASLYDDAQWSKNVPSVVSRALQSMSEGSSSSFSECVQWLRERETQKEICPSPISGVWWWCPTSRVYQ</sequence>
<dbReference type="InterPro" id="IPR002642">
    <property type="entry name" value="LysoPLipase_cat_dom"/>
</dbReference>
<keyword evidence="1 3" id="KW-0378">Hydrolase</keyword>
<organism evidence="5 6">
    <name type="scientific">Coilia grayii</name>
    <name type="common">Gray's grenadier anchovy</name>
    <dbReference type="NCBI Taxonomy" id="363190"/>
    <lineage>
        <taxon>Eukaryota</taxon>
        <taxon>Metazoa</taxon>
        <taxon>Chordata</taxon>
        <taxon>Craniata</taxon>
        <taxon>Vertebrata</taxon>
        <taxon>Euteleostomi</taxon>
        <taxon>Actinopterygii</taxon>
        <taxon>Neopterygii</taxon>
        <taxon>Teleostei</taxon>
        <taxon>Clupei</taxon>
        <taxon>Clupeiformes</taxon>
        <taxon>Clupeoidei</taxon>
        <taxon>Engraulidae</taxon>
        <taxon>Coilinae</taxon>
        <taxon>Coilia</taxon>
    </lineage>
</organism>
<name>A0ABD1JHZ6_9TELE</name>
<protein>
    <recommendedName>
        <fullName evidence="4">PLA2c domain-containing protein</fullName>
    </recommendedName>
</protein>
<evidence type="ECO:0000256" key="1">
    <source>
        <dbReference type="ARBA" id="ARBA00022801"/>
    </source>
</evidence>
<dbReference type="Proteomes" id="UP001591681">
    <property type="component" value="Unassembled WGS sequence"/>
</dbReference>
<dbReference type="GO" id="GO:0016787">
    <property type="term" value="F:hydrolase activity"/>
    <property type="evidence" value="ECO:0007669"/>
    <property type="project" value="UniProtKB-UniRule"/>
</dbReference>
<dbReference type="Gene3D" id="3.40.1090.10">
    <property type="entry name" value="Cytosolic phospholipase A2 catalytic domain"/>
    <property type="match status" value="1"/>
</dbReference>
<dbReference type="Pfam" id="PF01735">
    <property type="entry name" value="PLA2_B"/>
    <property type="match status" value="1"/>
</dbReference>
<evidence type="ECO:0000313" key="6">
    <source>
        <dbReference type="Proteomes" id="UP001591681"/>
    </source>
</evidence>
<dbReference type="PROSITE" id="PS51210">
    <property type="entry name" value="PLA2C"/>
    <property type="match status" value="1"/>
</dbReference>
<reference evidence="5 6" key="1">
    <citation type="submission" date="2024-09" db="EMBL/GenBank/DDBJ databases">
        <title>A chromosome-level genome assembly of Gray's grenadier anchovy, Coilia grayii.</title>
        <authorList>
            <person name="Fu Z."/>
        </authorList>
    </citation>
    <scope>NUCLEOTIDE SEQUENCE [LARGE SCALE GENOMIC DNA]</scope>
    <source>
        <strain evidence="5">G4</strain>
        <tissue evidence="5">Muscle</tissue>
    </source>
</reference>